<dbReference type="AlphaFoldDB" id="A0A1F5ZKZ4"/>
<name>A0A1F5ZKZ4_9BACT</name>
<dbReference type="EMBL" id="MFJL01000039">
    <property type="protein sequence ID" value="OGG13169.1"/>
    <property type="molecule type" value="Genomic_DNA"/>
</dbReference>
<accession>A0A1F5ZKZ4</accession>
<reference evidence="2 3" key="1">
    <citation type="journal article" date="2016" name="Nat. Commun.">
        <title>Thousands of microbial genomes shed light on interconnected biogeochemical processes in an aquifer system.</title>
        <authorList>
            <person name="Anantharaman K."/>
            <person name="Brown C.T."/>
            <person name="Hug L.A."/>
            <person name="Sharon I."/>
            <person name="Castelle C.J."/>
            <person name="Probst A.J."/>
            <person name="Thomas B.C."/>
            <person name="Singh A."/>
            <person name="Wilkins M.J."/>
            <person name="Karaoz U."/>
            <person name="Brodie E.L."/>
            <person name="Williams K.H."/>
            <person name="Hubbard S.S."/>
            <person name="Banfield J.F."/>
        </authorList>
    </citation>
    <scope>NUCLEOTIDE SEQUENCE [LARGE SCALE GENOMIC DNA]</scope>
</reference>
<organism evidence="2 3">
    <name type="scientific">Candidatus Gottesmanbacteria bacterium RIFCSPHIGHO2_02_FULL_39_11</name>
    <dbReference type="NCBI Taxonomy" id="1798382"/>
    <lineage>
        <taxon>Bacteria</taxon>
        <taxon>Candidatus Gottesmaniibacteriota</taxon>
    </lineage>
</organism>
<gene>
    <name evidence="2" type="ORF">A3D77_00385</name>
</gene>
<keyword evidence="1" id="KW-1133">Transmembrane helix</keyword>
<feature type="transmembrane region" description="Helical" evidence="1">
    <location>
        <begin position="118"/>
        <end position="142"/>
    </location>
</feature>
<feature type="transmembrane region" description="Helical" evidence="1">
    <location>
        <begin position="20"/>
        <end position="50"/>
    </location>
</feature>
<feature type="transmembrane region" description="Helical" evidence="1">
    <location>
        <begin position="62"/>
        <end position="81"/>
    </location>
</feature>
<keyword evidence="1" id="KW-0812">Transmembrane</keyword>
<comment type="caution">
    <text evidence="2">The sequence shown here is derived from an EMBL/GenBank/DDBJ whole genome shotgun (WGS) entry which is preliminary data.</text>
</comment>
<dbReference type="Proteomes" id="UP000176923">
    <property type="component" value="Unassembled WGS sequence"/>
</dbReference>
<keyword evidence="1" id="KW-0472">Membrane</keyword>
<protein>
    <submittedName>
        <fullName evidence="2">Uncharacterized protein</fullName>
    </submittedName>
</protein>
<evidence type="ECO:0000313" key="3">
    <source>
        <dbReference type="Proteomes" id="UP000176923"/>
    </source>
</evidence>
<sequence length="188" mass="21849">MRSNISTFSPTEISNLISNIFGLHIVSFVIPSQVVGLFLLIIGLFIVIVYRIVYYHEKMSQNIITGLLSCVQIVNLLLFGLDIQNVIIPLLSFTDKFKNSGYIPGTLIPLDKFFYSDFIGSTTWLVLWIIEICFFFVFYFYMLWQKNVNTIGRFFILGGYFFLFISFGMIMFYMIFTILGNYLGVRFL</sequence>
<proteinExistence type="predicted"/>
<evidence type="ECO:0000313" key="2">
    <source>
        <dbReference type="EMBL" id="OGG13169.1"/>
    </source>
</evidence>
<evidence type="ECO:0000256" key="1">
    <source>
        <dbReference type="SAM" id="Phobius"/>
    </source>
</evidence>
<feature type="transmembrane region" description="Helical" evidence="1">
    <location>
        <begin position="154"/>
        <end position="179"/>
    </location>
</feature>